<dbReference type="KEGG" id="gsh:117350565"/>
<accession>A0A6P8PHF4</accession>
<keyword evidence="2" id="KW-1133">Transmembrane helix</keyword>
<gene>
    <name evidence="4" type="primary">TMEM252</name>
</gene>
<dbReference type="PANTHER" id="PTHR35682">
    <property type="entry name" value="TRANSMEMBRANE PROTEIN 252"/>
    <property type="match status" value="1"/>
</dbReference>
<dbReference type="RefSeq" id="XP_033780790.1">
    <property type="nucleotide sequence ID" value="XM_033924899.1"/>
</dbReference>
<dbReference type="FunCoup" id="A0A6P8PHF4">
    <property type="interactions" value="64"/>
</dbReference>
<dbReference type="CTD" id="169693"/>
<dbReference type="AlphaFoldDB" id="A0A6P8PHF4"/>
<evidence type="ECO:0000313" key="3">
    <source>
        <dbReference type="Proteomes" id="UP000515159"/>
    </source>
</evidence>
<feature type="region of interest" description="Disordered" evidence="1">
    <location>
        <begin position="100"/>
        <end position="125"/>
    </location>
</feature>
<feature type="transmembrane region" description="Helical" evidence="2">
    <location>
        <begin position="43"/>
        <end position="65"/>
    </location>
</feature>
<dbReference type="OrthoDB" id="9896070at2759"/>
<keyword evidence="3" id="KW-1185">Reference proteome</keyword>
<evidence type="ECO:0000256" key="1">
    <source>
        <dbReference type="SAM" id="MobiDB-lite"/>
    </source>
</evidence>
<dbReference type="GeneID" id="117350565"/>
<evidence type="ECO:0000256" key="2">
    <source>
        <dbReference type="SAM" id="Phobius"/>
    </source>
</evidence>
<dbReference type="Pfam" id="PF15664">
    <property type="entry name" value="TMEM252"/>
    <property type="match status" value="1"/>
</dbReference>
<keyword evidence="2 4" id="KW-0812">Transmembrane</keyword>
<dbReference type="InterPro" id="IPR031363">
    <property type="entry name" value="TMEM252"/>
</dbReference>
<protein>
    <submittedName>
        <fullName evidence="4">Transmembrane protein 252</fullName>
    </submittedName>
</protein>
<keyword evidence="2" id="KW-0472">Membrane</keyword>
<reference evidence="4" key="1">
    <citation type="submission" date="2025-08" db="UniProtKB">
        <authorList>
            <consortium name="RefSeq"/>
        </authorList>
    </citation>
    <scope>IDENTIFICATION</scope>
</reference>
<proteinExistence type="predicted"/>
<dbReference type="Proteomes" id="UP000515159">
    <property type="component" value="Chromosome 1"/>
</dbReference>
<organism evidence="3 4">
    <name type="scientific">Geotrypetes seraphini</name>
    <name type="common">Gaboon caecilian</name>
    <name type="synonym">Caecilia seraphini</name>
    <dbReference type="NCBI Taxonomy" id="260995"/>
    <lineage>
        <taxon>Eukaryota</taxon>
        <taxon>Metazoa</taxon>
        <taxon>Chordata</taxon>
        <taxon>Craniata</taxon>
        <taxon>Vertebrata</taxon>
        <taxon>Euteleostomi</taxon>
        <taxon>Amphibia</taxon>
        <taxon>Gymnophiona</taxon>
        <taxon>Geotrypetes</taxon>
    </lineage>
</organism>
<dbReference type="PANTHER" id="PTHR35682:SF1">
    <property type="entry name" value="TRANSMEMBRANE PROTEIN 252"/>
    <property type="match status" value="1"/>
</dbReference>
<name>A0A6P8PHF4_GEOSA</name>
<feature type="transmembrane region" description="Helical" evidence="2">
    <location>
        <begin position="6"/>
        <end position="31"/>
    </location>
</feature>
<sequence>MGSQKYILAVIRFFLLIAGFSLVCLGAFYVSTSSSCDCRTGKVLAYSLLPFGFLLLLTGIFWSTYHEANQKSIFHNIIRQIPRSREIHISTIDRPDFYPPSYEESMNQGSQHNSGPSVQATREEEEAYNIPPPLYTESSLEIVDENNAHEDLPPSYEASVQHLSPGTTFASGCISGPSDTLIPET</sequence>
<evidence type="ECO:0000313" key="4">
    <source>
        <dbReference type="RefSeq" id="XP_033780790.1"/>
    </source>
</evidence>
<feature type="compositionally biased region" description="Polar residues" evidence="1">
    <location>
        <begin position="104"/>
        <end position="120"/>
    </location>
</feature>
<dbReference type="InParanoid" id="A0A6P8PHF4"/>